<comment type="caution">
    <text evidence="1">The sequence shown here is derived from an EMBL/GenBank/DDBJ whole genome shotgun (WGS) entry which is preliminary data.</text>
</comment>
<dbReference type="EMBL" id="AMZY02000003">
    <property type="protein sequence ID" value="EMS34940.1"/>
    <property type="molecule type" value="Genomic_DNA"/>
</dbReference>
<dbReference type="InParanoid" id="M7XBZ1"/>
<reference evidence="1" key="1">
    <citation type="submission" date="2013-01" db="EMBL/GenBank/DDBJ databases">
        <title>Genome assembly of Mariniradius saccharolyticus AK6.</title>
        <authorList>
            <person name="Vaidya B."/>
            <person name="Khatri I."/>
            <person name="Tanuku N.R.S."/>
            <person name="Subramanian S."/>
            <person name="Pinnaka A."/>
        </authorList>
    </citation>
    <scope>NUCLEOTIDE SEQUENCE [LARGE SCALE GENOMIC DNA]</scope>
    <source>
        <strain evidence="1">AK6</strain>
    </source>
</reference>
<accession>M7XBZ1</accession>
<evidence type="ECO:0000313" key="2">
    <source>
        <dbReference type="Proteomes" id="UP000010953"/>
    </source>
</evidence>
<name>M7XBZ1_9BACT</name>
<proteinExistence type="predicted"/>
<gene>
    <name evidence="1" type="ORF">C943_02831</name>
</gene>
<sequence>MDSTSKIMKLSDFSEIRIRFAMKTKTNLQKMMASCDIEF</sequence>
<dbReference type="AlphaFoldDB" id="M7XBZ1"/>
<organism evidence="1 2">
    <name type="scientific">Mariniradius saccharolyticus AK6</name>
    <dbReference type="NCBI Taxonomy" id="1239962"/>
    <lineage>
        <taxon>Bacteria</taxon>
        <taxon>Pseudomonadati</taxon>
        <taxon>Bacteroidota</taxon>
        <taxon>Cytophagia</taxon>
        <taxon>Cytophagales</taxon>
        <taxon>Cyclobacteriaceae</taxon>
        <taxon>Mariniradius</taxon>
    </lineage>
</organism>
<keyword evidence="2" id="KW-1185">Reference proteome</keyword>
<protein>
    <submittedName>
        <fullName evidence="1">Uncharacterized protein</fullName>
    </submittedName>
</protein>
<dbReference type="Proteomes" id="UP000010953">
    <property type="component" value="Unassembled WGS sequence"/>
</dbReference>
<evidence type="ECO:0000313" key="1">
    <source>
        <dbReference type="EMBL" id="EMS34940.1"/>
    </source>
</evidence>